<dbReference type="PANTHER" id="PTHR32308:SF10">
    <property type="entry name" value="CITRATE LYASE SUBUNIT BETA"/>
    <property type="match status" value="1"/>
</dbReference>
<evidence type="ECO:0000259" key="6">
    <source>
        <dbReference type="Pfam" id="PF03328"/>
    </source>
</evidence>
<dbReference type="InterPro" id="IPR011206">
    <property type="entry name" value="Citrate_lyase_beta/mcl1/mcl2"/>
</dbReference>
<dbReference type="Gene3D" id="3.20.20.60">
    <property type="entry name" value="Phosphoenolpyruvate-binding domains"/>
    <property type="match status" value="1"/>
</dbReference>
<evidence type="ECO:0000256" key="2">
    <source>
        <dbReference type="ARBA" id="ARBA00022723"/>
    </source>
</evidence>
<evidence type="ECO:0000256" key="4">
    <source>
        <dbReference type="PIRSR" id="PIRSR015582-1"/>
    </source>
</evidence>
<feature type="binding site" evidence="5">
    <location>
        <position position="113"/>
    </location>
    <ligand>
        <name>Mg(2+)</name>
        <dbReference type="ChEBI" id="CHEBI:18420"/>
    </ligand>
</feature>
<reference evidence="7" key="1">
    <citation type="submission" date="2022-06" db="EMBL/GenBank/DDBJ databases">
        <title>Amycolatopsis iheyaensis sp. nov., a new species of the genus Amycolatopsis isolated from soil in Iheya island, Japan.</title>
        <authorList>
            <person name="Ngamcharungchit C."/>
            <person name="Kanto H."/>
            <person name="Take A."/>
            <person name="Intra B."/>
            <person name="Matsumoto A."/>
            <person name="Panbangred W."/>
            <person name="Inahashi Y."/>
        </authorList>
    </citation>
    <scope>NUCLEOTIDE SEQUENCE</scope>
    <source>
        <strain evidence="7">OK19-0408</strain>
    </source>
</reference>
<dbReference type="GO" id="GO:0016829">
    <property type="term" value="F:lyase activity"/>
    <property type="evidence" value="ECO:0007669"/>
    <property type="project" value="UniProtKB-KW"/>
</dbReference>
<feature type="binding site" evidence="4">
    <location>
        <position position="64"/>
    </location>
    <ligand>
        <name>substrate</name>
    </ligand>
</feature>
<keyword evidence="8" id="KW-1185">Reference proteome</keyword>
<dbReference type="SUPFAM" id="SSF51621">
    <property type="entry name" value="Phosphoenolpyruvate/pyruvate domain"/>
    <property type="match status" value="1"/>
</dbReference>
<dbReference type="GO" id="GO:0006107">
    <property type="term" value="P:oxaloacetate metabolic process"/>
    <property type="evidence" value="ECO:0007669"/>
    <property type="project" value="TreeGrafter"/>
</dbReference>
<evidence type="ECO:0000313" key="7">
    <source>
        <dbReference type="EMBL" id="MCR6484912.1"/>
    </source>
</evidence>
<dbReference type="InterPro" id="IPR005000">
    <property type="entry name" value="Aldolase/citrate-lyase_domain"/>
</dbReference>
<keyword evidence="7" id="KW-0456">Lyase</keyword>
<keyword evidence="3 5" id="KW-0460">Magnesium</keyword>
<evidence type="ECO:0000256" key="3">
    <source>
        <dbReference type="ARBA" id="ARBA00022842"/>
    </source>
</evidence>
<evidence type="ECO:0000256" key="5">
    <source>
        <dbReference type="PIRSR" id="PIRSR015582-2"/>
    </source>
</evidence>
<evidence type="ECO:0000313" key="8">
    <source>
        <dbReference type="Proteomes" id="UP001144096"/>
    </source>
</evidence>
<feature type="binding site" evidence="5">
    <location>
        <position position="139"/>
    </location>
    <ligand>
        <name>Mg(2+)</name>
        <dbReference type="ChEBI" id="CHEBI:18420"/>
    </ligand>
</feature>
<accession>A0A9X2SJM8</accession>
<comment type="caution">
    <text evidence="7">The sequence shown here is derived from an EMBL/GenBank/DDBJ whole genome shotgun (WGS) entry which is preliminary data.</text>
</comment>
<protein>
    <submittedName>
        <fullName evidence="7">CoA ester lyase</fullName>
    </submittedName>
</protein>
<gene>
    <name evidence="7" type="ORF">M8542_18955</name>
</gene>
<dbReference type="InterPro" id="IPR015813">
    <property type="entry name" value="Pyrv/PenolPyrv_kinase-like_dom"/>
</dbReference>
<dbReference type="AlphaFoldDB" id="A0A9X2SJM8"/>
<evidence type="ECO:0000256" key="1">
    <source>
        <dbReference type="ARBA" id="ARBA00001946"/>
    </source>
</evidence>
<feature type="domain" description="HpcH/HpaI aldolase/citrate lyase" evidence="6">
    <location>
        <begin position="7"/>
        <end position="207"/>
    </location>
</feature>
<dbReference type="PIRSF" id="PIRSF015582">
    <property type="entry name" value="Cit_lyase_B"/>
    <property type="match status" value="1"/>
</dbReference>
<name>A0A9X2SJM8_9PSEU</name>
<dbReference type="GO" id="GO:0000287">
    <property type="term" value="F:magnesium ion binding"/>
    <property type="evidence" value="ECO:0007669"/>
    <property type="project" value="TreeGrafter"/>
</dbReference>
<comment type="cofactor">
    <cofactor evidence="1">
        <name>Mg(2+)</name>
        <dbReference type="ChEBI" id="CHEBI:18420"/>
    </cofactor>
</comment>
<dbReference type="Proteomes" id="UP001144096">
    <property type="component" value="Unassembled WGS sequence"/>
</dbReference>
<feature type="binding site" evidence="4">
    <location>
        <position position="113"/>
    </location>
    <ligand>
        <name>substrate</name>
    </ligand>
</feature>
<dbReference type="EMBL" id="JAMXQV010000009">
    <property type="protein sequence ID" value="MCR6484912.1"/>
    <property type="molecule type" value="Genomic_DNA"/>
</dbReference>
<dbReference type="PANTHER" id="PTHR32308">
    <property type="entry name" value="LYASE BETA SUBUNIT, PUTATIVE (AFU_ORTHOLOGUE AFUA_4G13030)-RELATED"/>
    <property type="match status" value="1"/>
</dbReference>
<proteinExistence type="predicted"/>
<dbReference type="InterPro" id="IPR040442">
    <property type="entry name" value="Pyrv_kinase-like_dom_sf"/>
</dbReference>
<sequence>MNLSTARTFLFVPGDRPDRFGKAAASGADVVVLDLEDAVAPDRKPEARRHLRAWLREGGAAVVRVNAPGTPWHDDDLAMAAEAAAAVMVPKAEDPAALAAIARRVPAIVPLVETAAGVLGAPAVCAAPSVVRPAFGSVDLGAQLGVDHRSHDALRHARATLVLAAAAAGCAAPIDGVTTALDDPAALRADTEHAAMLGFTAKLCVHPRQVDVVHDAFAPSEEDVAWARRVVAAAGDGAAVAHGGEMIDRPVLLRAQAVLARAAR</sequence>
<organism evidence="7 8">
    <name type="scientific">Amycolatopsis iheyensis</name>
    <dbReference type="NCBI Taxonomy" id="2945988"/>
    <lineage>
        <taxon>Bacteria</taxon>
        <taxon>Bacillati</taxon>
        <taxon>Actinomycetota</taxon>
        <taxon>Actinomycetes</taxon>
        <taxon>Pseudonocardiales</taxon>
        <taxon>Pseudonocardiaceae</taxon>
        <taxon>Amycolatopsis</taxon>
    </lineage>
</organism>
<keyword evidence="2 5" id="KW-0479">Metal-binding</keyword>
<dbReference type="RefSeq" id="WP_257921530.1">
    <property type="nucleotide sequence ID" value="NZ_JAMXQV010000009.1"/>
</dbReference>
<dbReference type="Pfam" id="PF03328">
    <property type="entry name" value="HpcH_HpaI"/>
    <property type="match status" value="1"/>
</dbReference>